<dbReference type="Pfam" id="PF22580">
    <property type="entry name" value="KYNU_C"/>
    <property type="match status" value="1"/>
</dbReference>
<dbReference type="InterPro" id="IPR015422">
    <property type="entry name" value="PyrdxlP-dep_Trfase_small"/>
</dbReference>
<dbReference type="GO" id="GO:0030170">
    <property type="term" value="F:pyridoxal phosphate binding"/>
    <property type="evidence" value="ECO:0007669"/>
    <property type="project" value="UniProtKB-UniRule"/>
</dbReference>
<keyword evidence="4 5" id="KW-0663">Pyridoxal phosphate</keyword>
<evidence type="ECO:0000256" key="1">
    <source>
        <dbReference type="ARBA" id="ARBA00022490"/>
    </source>
</evidence>
<reference evidence="8 9" key="1">
    <citation type="journal article" date="2012" name="PLoS Pathog.">
        <title>Diverse lifestyles and strategies of plant pathogenesis encoded in the genomes of eighteen Dothideomycetes fungi.</title>
        <authorList>
            <person name="Ohm R.A."/>
            <person name="Feau N."/>
            <person name="Henrissat B."/>
            <person name="Schoch C.L."/>
            <person name="Horwitz B.A."/>
            <person name="Barry K.W."/>
            <person name="Condon B.J."/>
            <person name="Copeland A.C."/>
            <person name="Dhillon B."/>
            <person name="Glaser F."/>
            <person name="Hesse C.N."/>
            <person name="Kosti I."/>
            <person name="LaButti K."/>
            <person name="Lindquist E.A."/>
            <person name="Lucas S."/>
            <person name="Salamov A.A."/>
            <person name="Bradshaw R.E."/>
            <person name="Ciuffetti L."/>
            <person name="Hamelin R.C."/>
            <person name="Kema G.H.J."/>
            <person name="Lawrence C."/>
            <person name="Scott J.A."/>
            <person name="Spatafora J.W."/>
            <person name="Turgeon B.G."/>
            <person name="de Wit P.J.G.M."/>
            <person name="Zhong S."/>
            <person name="Goodwin S.B."/>
            <person name="Grigoriev I.V."/>
        </authorList>
    </citation>
    <scope>NUCLEOTIDE SEQUENCE [LARGE SCALE GENOMIC DNA]</scope>
    <source>
        <strain evidence="9">28A</strain>
    </source>
</reference>
<feature type="binding site" evidence="5">
    <location>
        <position position="286"/>
    </location>
    <ligand>
        <name>pyridoxal 5'-phosphate</name>
        <dbReference type="ChEBI" id="CHEBI:597326"/>
    </ligand>
</feature>
<evidence type="ECO:0000256" key="2">
    <source>
        <dbReference type="ARBA" id="ARBA00022642"/>
    </source>
</evidence>
<feature type="region of interest" description="Disordered" evidence="7">
    <location>
        <begin position="1"/>
        <end position="23"/>
    </location>
</feature>
<comment type="function">
    <text evidence="5 6">Catalyzes the cleavage of L-kynurenine (L-Kyn) and L-3-hydroxykynurenine (L-3OHKyn) into anthranilic acid (AA) and 3-hydroxyanthranilic acid (3-OHAA), respectively.</text>
</comment>
<dbReference type="EC" id="3.7.1.3" evidence="5 6"/>
<evidence type="ECO:0000256" key="4">
    <source>
        <dbReference type="ARBA" id="ARBA00022898"/>
    </source>
</evidence>
<comment type="similarity">
    <text evidence="5 6">Belongs to the kynureninase family.</text>
</comment>
<dbReference type="HAMAP" id="MF_01970">
    <property type="entry name" value="Kynureninase"/>
    <property type="match status" value="1"/>
</dbReference>
<sequence length="492" mass="54866">MDTASAIEQLRQGQKPQWPAHAESFDFARSLDESNQLPHTLRPEFIVPSKAQLKRKSLKDDAQTASPATSADEEAIYFCGNSLGLQPKAVGEHLNAYLKTWGSIAVGGHFTVLEDSPLKPYQDMSAECSRMMAGIVGASPSEIVAMNTLTINLHLMMATFYKPTEKKHKIMCEWRPFPSDWYAIESQIEWHGLDPKKSMLLVEPDDGYIMTTKNILKLIDENVDELALILLPGIQYYSGQLLDIPTITAHARKHNITIGWDLAHAAGNVELKLHDWDVDFACWCTYKYMNAGAGAIAGVFIHEKHGNNDHYTGLKGWYGHDKSSRFQMDNKFVPTPGAQGFQCSNPSMVDLTCLSGALKVYEKTSMANLRSRSLLLTAYAEHLLSQIAARNIRDGAFPFQVITPTDPLARGAQLSVLLPEDIFDEASEKLVENGIICDKRKPGIIRVAPVPLYNTFGDVWRFMHVFEEALAEKKKEQSQSQGTVPPMVEARL</sequence>
<organism evidence="8 9">
    <name type="scientific">Exserohilum turcicum (strain 28A)</name>
    <name type="common">Northern leaf blight fungus</name>
    <name type="synonym">Setosphaeria turcica</name>
    <dbReference type="NCBI Taxonomy" id="671987"/>
    <lineage>
        <taxon>Eukaryota</taxon>
        <taxon>Fungi</taxon>
        <taxon>Dikarya</taxon>
        <taxon>Ascomycota</taxon>
        <taxon>Pezizomycotina</taxon>
        <taxon>Dothideomycetes</taxon>
        <taxon>Pleosporomycetidae</taxon>
        <taxon>Pleosporales</taxon>
        <taxon>Pleosporineae</taxon>
        <taxon>Pleosporaceae</taxon>
        <taxon>Exserohilum</taxon>
    </lineage>
</organism>
<dbReference type="GO" id="GO:0019805">
    <property type="term" value="P:quinolinate biosynthetic process"/>
    <property type="evidence" value="ECO:0007669"/>
    <property type="project" value="UniProtKB-UniRule"/>
</dbReference>
<name>R0IID1_EXST2</name>
<dbReference type="GeneID" id="19396372"/>
<dbReference type="HOGENOM" id="CLU_003433_4_0_1"/>
<dbReference type="AlphaFoldDB" id="R0IID1"/>
<evidence type="ECO:0000313" key="9">
    <source>
        <dbReference type="Proteomes" id="UP000016935"/>
    </source>
</evidence>
<keyword evidence="1 5" id="KW-0963">Cytoplasm</keyword>
<dbReference type="GO" id="GO:0019441">
    <property type="term" value="P:L-tryptophan catabolic process to kynurenine"/>
    <property type="evidence" value="ECO:0007669"/>
    <property type="project" value="TreeGrafter"/>
</dbReference>
<comment type="subcellular location">
    <subcellularLocation>
        <location evidence="5 6">Cytoplasm</location>
    </subcellularLocation>
</comment>
<proteinExistence type="inferred from homology"/>
<dbReference type="GO" id="GO:0034354">
    <property type="term" value="P:'de novo' NAD+ biosynthetic process from L-tryptophan"/>
    <property type="evidence" value="ECO:0007669"/>
    <property type="project" value="UniProtKB-UniRule"/>
</dbReference>
<feature type="binding site" evidence="5">
    <location>
        <position position="317"/>
    </location>
    <ligand>
        <name>pyridoxal 5'-phosphate</name>
        <dbReference type="ChEBI" id="CHEBI:597326"/>
    </ligand>
</feature>
<comment type="pathway">
    <text evidence="5 6">Cofactor biosynthesis; NAD(+) biosynthesis; quinolinate from L-kynurenine: step 2/3.</text>
</comment>
<feature type="binding site" evidence="5">
    <location>
        <position position="261"/>
    </location>
    <ligand>
        <name>pyridoxal 5'-phosphate</name>
        <dbReference type="ChEBI" id="CHEBI:597326"/>
    </ligand>
</feature>
<dbReference type="InterPro" id="IPR010111">
    <property type="entry name" value="Kynureninase"/>
</dbReference>
<dbReference type="PANTHER" id="PTHR14084">
    <property type="entry name" value="KYNURENINASE"/>
    <property type="match status" value="1"/>
</dbReference>
<feature type="binding site" evidence="5">
    <location>
        <position position="345"/>
    </location>
    <ligand>
        <name>pyridoxal 5'-phosphate</name>
        <dbReference type="ChEBI" id="CHEBI:597326"/>
    </ligand>
</feature>
<dbReference type="Gene3D" id="3.40.640.10">
    <property type="entry name" value="Type I PLP-dependent aspartate aminotransferase-like (Major domain)"/>
    <property type="match status" value="1"/>
</dbReference>
<dbReference type="eggNOG" id="KOG3846">
    <property type="taxonomic scope" value="Eukaryota"/>
</dbReference>
<dbReference type="SUPFAM" id="SSF53383">
    <property type="entry name" value="PLP-dependent transferases"/>
    <property type="match status" value="1"/>
</dbReference>
<feature type="binding site" evidence="5">
    <location>
        <position position="264"/>
    </location>
    <ligand>
        <name>pyridoxal 5'-phosphate</name>
        <dbReference type="ChEBI" id="CHEBI:597326"/>
    </ligand>
</feature>
<dbReference type="GO" id="GO:0005737">
    <property type="term" value="C:cytoplasm"/>
    <property type="evidence" value="ECO:0007669"/>
    <property type="project" value="UniProtKB-SubCell"/>
</dbReference>
<feature type="binding site" evidence="5">
    <location>
        <position position="149"/>
    </location>
    <ligand>
        <name>pyridoxal 5'-phosphate</name>
        <dbReference type="ChEBI" id="CHEBI:597326"/>
    </ligand>
</feature>
<gene>
    <name evidence="5" type="primary">BNA5</name>
    <name evidence="8" type="ORF">SETTUDRAFT_136655</name>
</gene>
<keyword evidence="2 5" id="KW-0662">Pyridine nucleotide biosynthesis</keyword>
<dbReference type="InterPro" id="IPR015421">
    <property type="entry name" value="PyrdxlP-dep_Trfase_major"/>
</dbReference>
<feature type="binding site" evidence="5">
    <location>
        <position position="150"/>
    </location>
    <ligand>
        <name>pyridoxal 5'-phosphate</name>
        <dbReference type="ChEBI" id="CHEBI:597326"/>
    </ligand>
</feature>
<evidence type="ECO:0000256" key="3">
    <source>
        <dbReference type="ARBA" id="ARBA00022801"/>
    </source>
</evidence>
<reference evidence="8 9" key="2">
    <citation type="journal article" date="2013" name="PLoS Genet.">
        <title>Comparative genome structure, secondary metabolite, and effector coding capacity across Cochliobolus pathogens.</title>
        <authorList>
            <person name="Condon B.J."/>
            <person name="Leng Y."/>
            <person name="Wu D."/>
            <person name="Bushley K.E."/>
            <person name="Ohm R.A."/>
            <person name="Otillar R."/>
            <person name="Martin J."/>
            <person name="Schackwitz W."/>
            <person name="Grimwood J."/>
            <person name="MohdZainudin N."/>
            <person name="Xue C."/>
            <person name="Wang R."/>
            <person name="Manning V.A."/>
            <person name="Dhillon B."/>
            <person name="Tu Z.J."/>
            <person name="Steffenson B.J."/>
            <person name="Salamov A."/>
            <person name="Sun H."/>
            <person name="Lowry S."/>
            <person name="LaButti K."/>
            <person name="Han J."/>
            <person name="Copeland A."/>
            <person name="Lindquist E."/>
            <person name="Barry K."/>
            <person name="Schmutz J."/>
            <person name="Baker S.E."/>
            <person name="Ciuffetti L.M."/>
            <person name="Grigoriev I.V."/>
            <person name="Zhong S."/>
            <person name="Turgeon B.G."/>
        </authorList>
    </citation>
    <scope>NUCLEOTIDE SEQUENCE [LARGE SCALE GENOMIC DNA]</scope>
    <source>
        <strain evidence="9">28A</strain>
    </source>
</reference>
<dbReference type="STRING" id="671987.R0IID1"/>
<feature type="binding site" evidence="5">
    <location>
        <begin position="177"/>
        <end position="180"/>
    </location>
    <ligand>
        <name>pyridoxal 5'-phosphate</name>
        <dbReference type="ChEBI" id="CHEBI:597326"/>
    </ligand>
</feature>
<evidence type="ECO:0000313" key="8">
    <source>
        <dbReference type="EMBL" id="EOA84681.1"/>
    </source>
</evidence>
<dbReference type="OrthoDB" id="5978656at2759"/>
<dbReference type="Proteomes" id="UP000016935">
    <property type="component" value="Unassembled WGS sequence"/>
</dbReference>
<dbReference type="InterPro" id="IPR015424">
    <property type="entry name" value="PyrdxlP-dep_Trfase"/>
</dbReference>
<protein>
    <recommendedName>
        <fullName evidence="5 6">Kynureninase</fullName>
        <ecNumber evidence="5 6">3.7.1.3</ecNumber>
    </recommendedName>
    <alternativeName>
        <fullName evidence="5">Biosynthesis of nicotinic acid protein 5</fullName>
    </alternativeName>
    <alternativeName>
        <fullName evidence="5">L-kynurenine hydrolase</fullName>
    </alternativeName>
</protein>
<keyword evidence="3 5" id="KW-0378">Hydrolase</keyword>
<dbReference type="PIRSF" id="PIRSF038800">
    <property type="entry name" value="KYNU"/>
    <property type="match status" value="1"/>
</dbReference>
<dbReference type="EMBL" id="KB908703">
    <property type="protein sequence ID" value="EOA84681.1"/>
    <property type="molecule type" value="Genomic_DNA"/>
</dbReference>
<dbReference type="GO" id="GO:0043420">
    <property type="term" value="P:anthranilate metabolic process"/>
    <property type="evidence" value="ECO:0007669"/>
    <property type="project" value="UniProtKB-UniRule"/>
</dbReference>
<dbReference type="RefSeq" id="XP_008027255.1">
    <property type="nucleotide sequence ID" value="XM_008029064.1"/>
</dbReference>
<dbReference type="FunFam" id="3.40.640.10:FF:000031">
    <property type="entry name" value="Kynureninase"/>
    <property type="match status" value="1"/>
</dbReference>
<dbReference type="NCBIfam" id="TIGR01814">
    <property type="entry name" value="kynureninase"/>
    <property type="match status" value="1"/>
</dbReference>
<comment type="cofactor">
    <cofactor evidence="5 6">
        <name>pyridoxal 5'-phosphate</name>
        <dbReference type="ChEBI" id="CHEBI:597326"/>
    </cofactor>
</comment>
<comment type="catalytic activity">
    <reaction evidence="5 6">
        <text>L-kynurenine + H2O = anthranilate + L-alanine + H(+)</text>
        <dbReference type="Rhea" id="RHEA:16813"/>
        <dbReference type="ChEBI" id="CHEBI:15377"/>
        <dbReference type="ChEBI" id="CHEBI:15378"/>
        <dbReference type="ChEBI" id="CHEBI:16567"/>
        <dbReference type="ChEBI" id="CHEBI:57959"/>
        <dbReference type="ChEBI" id="CHEBI:57972"/>
        <dbReference type="EC" id="3.7.1.3"/>
    </reaction>
</comment>
<dbReference type="UniPathway" id="UPA00253">
    <property type="reaction ID" value="UER00329"/>
</dbReference>
<dbReference type="Gene3D" id="3.90.1150.10">
    <property type="entry name" value="Aspartate Aminotransferase, domain 1"/>
    <property type="match status" value="1"/>
</dbReference>
<dbReference type="UniPathway" id="UPA00334">
    <property type="reaction ID" value="UER00455"/>
</dbReference>
<evidence type="ECO:0000256" key="7">
    <source>
        <dbReference type="SAM" id="MobiDB-lite"/>
    </source>
</evidence>
<dbReference type="GO" id="GO:0030429">
    <property type="term" value="F:kynureninase activity"/>
    <property type="evidence" value="ECO:0007669"/>
    <property type="project" value="UniProtKB-UniRule"/>
</dbReference>
<comment type="caution">
    <text evidence="5">Lacks conserved residue(s) required for the propagation of feature annotation.</text>
</comment>
<comment type="catalytic activity">
    <reaction evidence="6">
        <text>3-hydroxy-L-kynurenine + H2O = 3-hydroxyanthranilate + L-alanine + H(+)</text>
        <dbReference type="Rhea" id="RHEA:25143"/>
        <dbReference type="ChEBI" id="CHEBI:15377"/>
        <dbReference type="ChEBI" id="CHEBI:15378"/>
        <dbReference type="ChEBI" id="CHEBI:36559"/>
        <dbReference type="ChEBI" id="CHEBI:57972"/>
        <dbReference type="ChEBI" id="CHEBI:58125"/>
        <dbReference type="EC" id="3.7.1.3"/>
    </reaction>
</comment>
<accession>R0IID1</accession>
<keyword evidence="9" id="KW-1185">Reference proteome</keyword>
<evidence type="ECO:0000256" key="5">
    <source>
        <dbReference type="HAMAP-Rule" id="MF_03017"/>
    </source>
</evidence>
<feature type="modified residue" description="N6-(pyridoxal phosphate)lysine" evidence="5">
    <location>
        <position position="287"/>
    </location>
</feature>
<comment type="pathway">
    <text evidence="5 6">Amino-acid degradation; L-kynurenine degradation; L-alanine and anthranilate from L-kynurenine: step 1/1.</text>
</comment>
<evidence type="ECO:0000256" key="6">
    <source>
        <dbReference type="PIRNR" id="PIRNR038800"/>
    </source>
</evidence>
<comment type="subunit">
    <text evidence="5 6">Homodimer.</text>
</comment>
<dbReference type="GO" id="GO:0097053">
    <property type="term" value="P:L-kynurenine catabolic process"/>
    <property type="evidence" value="ECO:0007669"/>
    <property type="project" value="UniProtKB-UniRule"/>
</dbReference>
<dbReference type="PANTHER" id="PTHR14084:SF2">
    <property type="entry name" value="KYNURENINASE 2"/>
    <property type="match status" value="1"/>
</dbReference>